<organism evidence="3 4">
    <name type="scientific">Polyplax serrata</name>
    <name type="common">Common mouse louse</name>
    <dbReference type="NCBI Taxonomy" id="468196"/>
    <lineage>
        <taxon>Eukaryota</taxon>
        <taxon>Metazoa</taxon>
        <taxon>Ecdysozoa</taxon>
        <taxon>Arthropoda</taxon>
        <taxon>Hexapoda</taxon>
        <taxon>Insecta</taxon>
        <taxon>Pterygota</taxon>
        <taxon>Neoptera</taxon>
        <taxon>Paraneoptera</taxon>
        <taxon>Psocodea</taxon>
        <taxon>Troctomorpha</taxon>
        <taxon>Phthiraptera</taxon>
        <taxon>Anoplura</taxon>
        <taxon>Polyplacidae</taxon>
        <taxon>Polyplax</taxon>
    </lineage>
</organism>
<name>A0AAN8S6L6_POLSC</name>
<dbReference type="GO" id="GO:0060271">
    <property type="term" value="P:cilium assembly"/>
    <property type="evidence" value="ECO:0007669"/>
    <property type="project" value="TreeGrafter"/>
</dbReference>
<dbReference type="Proteomes" id="UP001372834">
    <property type="component" value="Unassembled WGS sequence"/>
</dbReference>
<dbReference type="InterPro" id="IPR036249">
    <property type="entry name" value="Thioredoxin-like_sf"/>
</dbReference>
<dbReference type="Gene3D" id="3.40.30.10">
    <property type="entry name" value="Glutaredoxin"/>
    <property type="match status" value="1"/>
</dbReference>
<accession>A0AAN8S6L6</accession>
<reference evidence="3 4" key="1">
    <citation type="submission" date="2023-10" db="EMBL/GenBank/DDBJ databases">
        <title>Genomes of two closely related lineages of the louse Polyplax serrata with different host specificities.</title>
        <authorList>
            <person name="Martinu J."/>
            <person name="Tarabai H."/>
            <person name="Stefka J."/>
            <person name="Hypsa V."/>
        </authorList>
    </citation>
    <scope>NUCLEOTIDE SEQUENCE [LARGE SCALE GENOMIC DNA]</scope>
    <source>
        <strain evidence="3">HR10_N</strain>
    </source>
</reference>
<feature type="region of interest" description="Disordered" evidence="1">
    <location>
        <begin position="287"/>
        <end position="307"/>
    </location>
</feature>
<dbReference type="PROSITE" id="PS51352">
    <property type="entry name" value="THIOREDOXIN_2"/>
    <property type="match status" value="1"/>
</dbReference>
<dbReference type="SUPFAM" id="SSF52833">
    <property type="entry name" value="Thioredoxin-like"/>
    <property type="match status" value="1"/>
</dbReference>
<comment type="caution">
    <text evidence="3">The sequence shown here is derived from an EMBL/GenBank/DDBJ whole genome shotgun (WGS) entry which is preliminary data.</text>
</comment>
<evidence type="ECO:0000259" key="2">
    <source>
        <dbReference type="PROSITE" id="PS51352"/>
    </source>
</evidence>
<feature type="domain" description="Thioredoxin" evidence="2">
    <location>
        <begin position="97"/>
        <end position="208"/>
    </location>
</feature>
<proteinExistence type="predicted"/>
<evidence type="ECO:0000313" key="4">
    <source>
        <dbReference type="Proteomes" id="UP001372834"/>
    </source>
</evidence>
<dbReference type="InterPro" id="IPR042418">
    <property type="entry name" value="TXNDC15"/>
</dbReference>
<dbReference type="PANTHER" id="PTHR14684">
    <property type="entry name" value="THIOREDOXIN DOMAIN-CONTAINING PROTEIN 15"/>
    <property type="match status" value="1"/>
</dbReference>
<dbReference type="EMBL" id="JAWJWE010000036">
    <property type="protein sequence ID" value="KAK6629919.1"/>
    <property type="molecule type" value="Genomic_DNA"/>
</dbReference>
<evidence type="ECO:0000313" key="3">
    <source>
        <dbReference type="EMBL" id="KAK6629919.1"/>
    </source>
</evidence>
<protein>
    <recommendedName>
        <fullName evidence="2">Thioredoxin domain-containing protein</fullName>
    </recommendedName>
</protein>
<dbReference type="AlphaFoldDB" id="A0AAN8S6L6"/>
<sequence length="328" mass="36351">MTNHNVIESTVNIRPIVSLSLGVGNFYAETEPVAQQIDSELSNGTDKTNSTDTKAQDHAALNNTNVEENVKNNSTNITVPVSCVLNRNPSGFAVEIVNASKLAGLLHIEPNVTTRQVPGHCLAVLFYSPSCPFSCMAAPHFNALPRFFPDLKMVAVDAMKHRSINAQFGIVGTPTLMLFHNGRPAAKFNETSEYGLEIFSNFIAKHTGIRPIQTICFVFQLPLCLHRYSARGQTDGYVVRFRRSCFFSAYKRNRLLPDVVLPCNRCTYFVLVLPLYVGPKSRRCDPQRLARGRGPPPPPPAATSTSACGLRRQHSLRRVLQRNGKWAL</sequence>
<dbReference type="PANTHER" id="PTHR14684:SF2">
    <property type="entry name" value="THIOREDOXIN DOMAIN-CONTAINING PROTEIN 15"/>
    <property type="match status" value="1"/>
</dbReference>
<dbReference type="InterPro" id="IPR013766">
    <property type="entry name" value="Thioredoxin_domain"/>
</dbReference>
<dbReference type="GO" id="GO:0005929">
    <property type="term" value="C:cilium"/>
    <property type="evidence" value="ECO:0007669"/>
    <property type="project" value="TreeGrafter"/>
</dbReference>
<gene>
    <name evidence="3" type="ORF">RUM43_003740</name>
</gene>
<dbReference type="Pfam" id="PF00085">
    <property type="entry name" value="Thioredoxin"/>
    <property type="match status" value="1"/>
</dbReference>
<evidence type="ECO:0000256" key="1">
    <source>
        <dbReference type="SAM" id="MobiDB-lite"/>
    </source>
</evidence>